<evidence type="ECO:0000313" key="3">
    <source>
        <dbReference type="Proteomes" id="UP000178023"/>
    </source>
</evidence>
<dbReference type="Proteomes" id="UP000178023">
    <property type="component" value="Unassembled WGS sequence"/>
</dbReference>
<dbReference type="AlphaFoldDB" id="A0A1F8EYG7"/>
<evidence type="ECO:0000313" key="2">
    <source>
        <dbReference type="EMBL" id="OGN05915.1"/>
    </source>
</evidence>
<reference evidence="2 3" key="1">
    <citation type="journal article" date="2016" name="Nat. Commun.">
        <title>Thousands of microbial genomes shed light on interconnected biogeochemical processes in an aquifer system.</title>
        <authorList>
            <person name="Anantharaman K."/>
            <person name="Brown C.T."/>
            <person name="Hug L.A."/>
            <person name="Sharon I."/>
            <person name="Castelle C.J."/>
            <person name="Probst A.J."/>
            <person name="Thomas B.C."/>
            <person name="Singh A."/>
            <person name="Wilkins M.J."/>
            <person name="Karaoz U."/>
            <person name="Brodie E.L."/>
            <person name="Williams K.H."/>
            <person name="Hubbard S.S."/>
            <person name="Banfield J.F."/>
        </authorList>
    </citation>
    <scope>NUCLEOTIDE SEQUENCE [LARGE SCALE GENOMIC DNA]</scope>
</reference>
<accession>A0A1F8EYG7</accession>
<dbReference type="EMBL" id="MGJL01000044">
    <property type="protein sequence ID" value="OGN05915.1"/>
    <property type="molecule type" value="Genomic_DNA"/>
</dbReference>
<name>A0A1F8EYG7_9BACT</name>
<feature type="compositionally biased region" description="Polar residues" evidence="1">
    <location>
        <begin position="1"/>
        <end position="17"/>
    </location>
</feature>
<gene>
    <name evidence="2" type="ORF">A2750_01755</name>
</gene>
<sequence>MFSINNPCGVGSNQKQGNLRERIKPRSTKWIIFPPSTLFLANLSGCQEMMPSAFPLSINANISANLIRPGSFAVLASQSEATISSFSLAANSLSSTS</sequence>
<organism evidence="2 3">
    <name type="scientific">Candidatus Yanofskybacteria bacterium RIFCSPHIGHO2_01_FULL_45_42</name>
    <dbReference type="NCBI Taxonomy" id="1802671"/>
    <lineage>
        <taxon>Bacteria</taxon>
        <taxon>Candidatus Yanofskyibacteriota</taxon>
    </lineage>
</organism>
<evidence type="ECO:0000256" key="1">
    <source>
        <dbReference type="SAM" id="MobiDB-lite"/>
    </source>
</evidence>
<comment type="caution">
    <text evidence="2">The sequence shown here is derived from an EMBL/GenBank/DDBJ whole genome shotgun (WGS) entry which is preliminary data.</text>
</comment>
<protein>
    <submittedName>
        <fullName evidence="2">Uncharacterized protein</fullName>
    </submittedName>
</protein>
<feature type="region of interest" description="Disordered" evidence="1">
    <location>
        <begin position="1"/>
        <end position="20"/>
    </location>
</feature>
<proteinExistence type="predicted"/>